<evidence type="ECO:0000256" key="4">
    <source>
        <dbReference type="ARBA" id="ARBA00047303"/>
    </source>
</evidence>
<evidence type="ECO:0000313" key="5">
    <source>
        <dbReference type="EMBL" id="ONM56962.1"/>
    </source>
</evidence>
<reference evidence="5" key="1">
    <citation type="submission" date="2015-12" db="EMBL/GenBank/DDBJ databases">
        <title>Update maize B73 reference genome by single molecule sequencing technologies.</title>
        <authorList>
            <consortium name="Maize Genome Sequencing Project"/>
            <person name="Ware D."/>
        </authorList>
    </citation>
    <scope>NUCLEOTIDE SEQUENCE [LARGE SCALE GENOMIC DNA]</scope>
    <source>
        <tissue evidence="5">Seedling</tissue>
    </source>
</reference>
<comment type="catalytic activity">
    <reaction evidence="4">
        <text>DNA(n) + a 2'-deoxyribonucleoside 5'-triphosphate = DNA(n+1) + diphosphate</text>
        <dbReference type="Rhea" id="RHEA:22508"/>
        <dbReference type="Rhea" id="RHEA-COMP:17339"/>
        <dbReference type="Rhea" id="RHEA-COMP:17340"/>
        <dbReference type="ChEBI" id="CHEBI:33019"/>
        <dbReference type="ChEBI" id="CHEBI:61560"/>
        <dbReference type="ChEBI" id="CHEBI:173112"/>
        <dbReference type="EC" id="2.7.7.7"/>
    </reaction>
    <physiologicalReaction direction="left-to-right" evidence="4">
        <dbReference type="Rhea" id="RHEA:22509"/>
    </physiologicalReaction>
</comment>
<gene>
    <name evidence="5" type="ORF">ZEAMMB73_Zm00001d021365</name>
</gene>
<evidence type="ECO:0000256" key="3">
    <source>
        <dbReference type="ARBA" id="ARBA00044768"/>
    </source>
</evidence>
<dbReference type="GO" id="GO:0042276">
    <property type="term" value="P:error-prone translesion synthesis"/>
    <property type="evidence" value="ECO:0007669"/>
    <property type="project" value="InterPro"/>
</dbReference>
<proteinExistence type="predicted"/>
<protein>
    <recommendedName>
        <fullName evidence="1">DNA-directed primase/polymerase protein</fullName>
        <ecNumber evidence="3">2.7.7.102</ecNumber>
    </recommendedName>
</protein>
<dbReference type="InterPro" id="IPR044917">
    <property type="entry name" value="PRIMPOL"/>
</dbReference>
<dbReference type="PANTHER" id="PTHR31399">
    <property type="entry name" value="DNA-DIRECTED PRIMASE / POLYMERASE PROTEIN"/>
    <property type="match status" value="1"/>
</dbReference>
<dbReference type="GO" id="GO:0003887">
    <property type="term" value="F:DNA-directed DNA polymerase activity"/>
    <property type="evidence" value="ECO:0007669"/>
    <property type="project" value="UniProtKB-EC"/>
</dbReference>
<comment type="catalytic activity">
    <reaction evidence="2">
        <text>ssDNA + n NTP = ssDNA/pppN(pN)n-1 hybrid + (n-1) diphosphate.</text>
        <dbReference type="EC" id="2.7.7.102"/>
    </reaction>
</comment>
<dbReference type="EC" id="2.7.7.102" evidence="3"/>
<sequence length="126" mass="14996">MSPFVFYGSPRGVQVKRPQSFLRLLHVIRIDLKKQTDFNPRDVVWATFPRQDEAIRFSKAYAHTNVFCYQEHMSGTRRFLVSTYDEFWKRLGHSKSFQKSCFPKHHIGGCWQNKFLSKKYQPTSEC</sequence>
<evidence type="ECO:0000256" key="1">
    <source>
        <dbReference type="ARBA" id="ARBA00026139"/>
    </source>
</evidence>
<dbReference type="PANTHER" id="PTHR31399:SF0">
    <property type="entry name" value="DNA-DIRECTED PRIMASE_POLYMERASE PROTEIN"/>
    <property type="match status" value="1"/>
</dbReference>
<name>A0A1D6IAG6_MAIZE</name>
<evidence type="ECO:0000256" key="2">
    <source>
        <dbReference type="ARBA" id="ARBA00044677"/>
    </source>
</evidence>
<dbReference type="EMBL" id="CM007650">
    <property type="protein sequence ID" value="ONM56962.1"/>
    <property type="molecule type" value="Genomic_DNA"/>
</dbReference>
<dbReference type="ExpressionAtlas" id="A0A1D6IAG6">
    <property type="expression patterns" value="baseline and differential"/>
</dbReference>
<organism evidence="5">
    <name type="scientific">Zea mays</name>
    <name type="common">Maize</name>
    <dbReference type="NCBI Taxonomy" id="4577"/>
    <lineage>
        <taxon>Eukaryota</taxon>
        <taxon>Viridiplantae</taxon>
        <taxon>Streptophyta</taxon>
        <taxon>Embryophyta</taxon>
        <taxon>Tracheophyta</taxon>
        <taxon>Spermatophyta</taxon>
        <taxon>Magnoliopsida</taxon>
        <taxon>Liliopsida</taxon>
        <taxon>Poales</taxon>
        <taxon>Poaceae</taxon>
        <taxon>PACMAD clade</taxon>
        <taxon>Panicoideae</taxon>
        <taxon>Andropogonodae</taxon>
        <taxon>Andropogoneae</taxon>
        <taxon>Tripsacinae</taxon>
        <taxon>Zea</taxon>
    </lineage>
</organism>
<accession>A0A1D6IAG6</accession>
<dbReference type="AlphaFoldDB" id="A0A1D6IAG6"/>